<dbReference type="AlphaFoldDB" id="A0A9D1E2A6"/>
<protein>
    <submittedName>
        <fullName evidence="1">Uncharacterized protein</fullName>
    </submittedName>
</protein>
<reference evidence="1" key="1">
    <citation type="submission" date="2020-10" db="EMBL/GenBank/DDBJ databases">
        <authorList>
            <person name="Gilroy R."/>
        </authorList>
    </citation>
    <scope>NUCLEOTIDE SEQUENCE</scope>
    <source>
        <strain evidence="1">ChiHjej13B12-12457</strain>
    </source>
</reference>
<gene>
    <name evidence="1" type="ORF">IAC94_07475</name>
</gene>
<comment type="caution">
    <text evidence="1">The sequence shown here is derived from an EMBL/GenBank/DDBJ whole genome shotgun (WGS) entry which is preliminary data.</text>
</comment>
<sequence length="103" mass="10846">MEQQITLKKSNSRTVVSVAAAVDGLSISSEVTVKDGILTRIEGNCSSDDGRTVWFSVSKEGHDYSRNQNGSESLVIEGGAAIEAYIAAVKAEYAESSTTDAEG</sequence>
<proteinExistence type="predicted"/>
<name>A0A9D1E2A6_9BACT</name>
<organism evidence="1 2">
    <name type="scientific">Candidatus Coprenecus avistercoris</name>
    <dbReference type="NCBI Taxonomy" id="2840730"/>
    <lineage>
        <taxon>Bacteria</taxon>
        <taxon>Pseudomonadati</taxon>
        <taxon>Bacteroidota</taxon>
        <taxon>Bacteroidia</taxon>
        <taxon>Bacteroidales</taxon>
        <taxon>Rikenellaceae</taxon>
        <taxon>Rikenellaceae incertae sedis</taxon>
        <taxon>Candidatus Coprenecus</taxon>
    </lineage>
</organism>
<accession>A0A9D1E2A6</accession>
<evidence type="ECO:0000313" key="2">
    <source>
        <dbReference type="Proteomes" id="UP000886744"/>
    </source>
</evidence>
<dbReference type="EMBL" id="DVHI01000093">
    <property type="protein sequence ID" value="HIR63342.1"/>
    <property type="molecule type" value="Genomic_DNA"/>
</dbReference>
<evidence type="ECO:0000313" key="1">
    <source>
        <dbReference type="EMBL" id="HIR63342.1"/>
    </source>
</evidence>
<dbReference type="Proteomes" id="UP000886744">
    <property type="component" value="Unassembled WGS sequence"/>
</dbReference>
<reference evidence="1" key="2">
    <citation type="journal article" date="2021" name="PeerJ">
        <title>Extensive microbial diversity within the chicken gut microbiome revealed by metagenomics and culture.</title>
        <authorList>
            <person name="Gilroy R."/>
            <person name="Ravi A."/>
            <person name="Getino M."/>
            <person name="Pursley I."/>
            <person name="Horton D.L."/>
            <person name="Alikhan N.F."/>
            <person name="Baker D."/>
            <person name="Gharbi K."/>
            <person name="Hall N."/>
            <person name="Watson M."/>
            <person name="Adriaenssens E.M."/>
            <person name="Foster-Nyarko E."/>
            <person name="Jarju S."/>
            <person name="Secka A."/>
            <person name="Antonio M."/>
            <person name="Oren A."/>
            <person name="Chaudhuri R.R."/>
            <person name="La Ragione R."/>
            <person name="Hildebrand F."/>
            <person name="Pallen M.J."/>
        </authorList>
    </citation>
    <scope>NUCLEOTIDE SEQUENCE</scope>
    <source>
        <strain evidence="1">ChiHjej13B12-12457</strain>
    </source>
</reference>